<evidence type="ECO:0000256" key="6">
    <source>
        <dbReference type="SAM" id="Phobius"/>
    </source>
</evidence>
<feature type="region of interest" description="Disordered" evidence="5">
    <location>
        <begin position="1"/>
        <end position="43"/>
    </location>
</feature>
<feature type="compositionally biased region" description="Low complexity" evidence="5">
    <location>
        <begin position="20"/>
        <end position="31"/>
    </location>
</feature>
<evidence type="ECO:0000313" key="7">
    <source>
        <dbReference type="EMBL" id="SFH40455.1"/>
    </source>
</evidence>
<sequence length="221" mass="23320">MTIRHETPCRHRSSVPRQKSTTGPAPTSQAPSAPPAARPATTGLVPGAPSAWTGRILAVLRIGLGFVFLWAFTDKLFGWNYATPPARSWLNGGSPTRGFLGGVQAGPFQSVFHSWAGAGWADWLFMLGLLGVGVAVVAGVGLRLAAVAGSVMMVLMWAAEWPMAHLSSAGTPTMSTNPFVDYHLLYALLLVLFAVANAGAVWGLGGAWAKVGLVDRNRWLS</sequence>
<feature type="transmembrane region" description="Helical" evidence="6">
    <location>
        <begin position="120"/>
        <end position="137"/>
    </location>
</feature>
<dbReference type="AlphaFoldDB" id="A0A1I2ZS61"/>
<evidence type="ECO:0000256" key="5">
    <source>
        <dbReference type="SAM" id="MobiDB-lite"/>
    </source>
</evidence>
<feature type="transmembrane region" description="Helical" evidence="6">
    <location>
        <begin position="144"/>
        <end position="164"/>
    </location>
</feature>
<comment type="subcellular location">
    <subcellularLocation>
        <location evidence="1">Membrane</location>
        <topology evidence="1">Multi-pass membrane protein</topology>
    </subcellularLocation>
</comment>
<evidence type="ECO:0000256" key="2">
    <source>
        <dbReference type="ARBA" id="ARBA00022692"/>
    </source>
</evidence>
<protein>
    <submittedName>
        <fullName evidence="7">Thiosulfate dehydrogenase [quinone] large subunit</fullName>
    </submittedName>
</protein>
<dbReference type="OrthoDB" id="3253635at2"/>
<evidence type="ECO:0000256" key="4">
    <source>
        <dbReference type="ARBA" id="ARBA00023136"/>
    </source>
</evidence>
<organism evidence="7 8">
    <name type="scientific">Actinopolymorpha cephalotaxi</name>
    <dbReference type="NCBI Taxonomy" id="504797"/>
    <lineage>
        <taxon>Bacteria</taxon>
        <taxon>Bacillati</taxon>
        <taxon>Actinomycetota</taxon>
        <taxon>Actinomycetes</taxon>
        <taxon>Propionibacteriales</taxon>
        <taxon>Actinopolymorphaceae</taxon>
        <taxon>Actinopolymorpha</taxon>
    </lineage>
</organism>
<reference evidence="7 8" key="1">
    <citation type="submission" date="2016-10" db="EMBL/GenBank/DDBJ databases">
        <authorList>
            <person name="de Groot N.N."/>
        </authorList>
    </citation>
    <scope>NUCLEOTIDE SEQUENCE [LARGE SCALE GENOMIC DNA]</scope>
    <source>
        <strain evidence="7 8">CPCC 202808</strain>
    </source>
</reference>
<gene>
    <name evidence="7" type="ORF">SAMN05421678_11729</name>
</gene>
<dbReference type="InterPro" id="IPR032808">
    <property type="entry name" value="DoxX"/>
</dbReference>
<keyword evidence="4 6" id="KW-0472">Membrane</keyword>
<evidence type="ECO:0000313" key="8">
    <source>
        <dbReference type="Proteomes" id="UP000199052"/>
    </source>
</evidence>
<name>A0A1I2ZS61_9ACTN</name>
<feature type="transmembrane region" description="Helical" evidence="6">
    <location>
        <begin position="184"/>
        <end position="209"/>
    </location>
</feature>
<evidence type="ECO:0000256" key="1">
    <source>
        <dbReference type="ARBA" id="ARBA00004141"/>
    </source>
</evidence>
<dbReference type="Proteomes" id="UP000199052">
    <property type="component" value="Unassembled WGS sequence"/>
</dbReference>
<keyword evidence="3 6" id="KW-1133">Transmembrane helix</keyword>
<dbReference type="Pfam" id="PF07681">
    <property type="entry name" value="DoxX"/>
    <property type="match status" value="1"/>
</dbReference>
<proteinExistence type="predicted"/>
<feature type="transmembrane region" description="Helical" evidence="6">
    <location>
        <begin position="56"/>
        <end position="73"/>
    </location>
</feature>
<keyword evidence="2 6" id="KW-0812">Transmembrane</keyword>
<evidence type="ECO:0000256" key="3">
    <source>
        <dbReference type="ARBA" id="ARBA00022989"/>
    </source>
</evidence>
<dbReference type="STRING" id="504797.SAMN05421678_11729"/>
<accession>A0A1I2ZS61</accession>
<dbReference type="EMBL" id="FOOI01000017">
    <property type="protein sequence ID" value="SFH40455.1"/>
    <property type="molecule type" value="Genomic_DNA"/>
</dbReference>